<dbReference type="AlphaFoldDB" id="A0AAD6BCB6"/>
<reference evidence="2" key="1">
    <citation type="submission" date="2022-11" db="EMBL/GenBank/DDBJ databases">
        <title>Chromosome-level genome of Pogonophryne albipinna.</title>
        <authorList>
            <person name="Jo E."/>
        </authorList>
    </citation>
    <scope>NUCLEOTIDE SEQUENCE</scope>
    <source>
        <strain evidence="2">SGF0006</strain>
        <tissue evidence="2">Muscle</tissue>
    </source>
</reference>
<keyword evidence="1" id="KW-1133">Transmembrane helix</keyword>
<comment type="caution">
    <text evidence="2">The sequence shown here is derived from an EMBL/GenBank/DDBJ whole genome shotgun (WGS) entry which is preliminary data.</text>
</comment>
<feature type="transmembrane region" description="Helical" evidence="1">
    <location>
        <begin position="59"/>
        <end position="88"/>
    </location>
</feature>
<sequence>MSLGSIEIRGNEPQDKDSVCRLLTVERVMRGLQDMNVDPDPPGPLEVGWVLARLQEEPWALGGAVVIGVFVLGFLGLTVFALLFGCCCNQNQNQRKRKRKRDGVI</sequence>
<evidence type="ECO:0000313" key="3">
    <source>
        <dbReference type="Proteomes" id="UP001219934"/>
    </source>
</evidence>
<protein>
    <submittedName>
        <fullName evidence="2">Uncharacterized protein</fullName>
    </submittedName>
</protein>
<keyword evidence="1" id="KW-0812">Transmembrane</keyword>
<evidence type="ECO:0000313" key="2">
    <source>
        <dbReference type="EMBL" id="KAJ4940190.1"/>
    </source>
</evidence>
<proteinExistence type="predicted"/>
<accession>A0AAD6BCB6</accession>
<dbReference type="Proteomes" id="UP001219934">
    <property type="component" value="Unassembled WGS sequence"/>
</dbReference>
<name>A0AAD6BCB6_9TELE</name>
<keyword evidence="3" id="KW-1185">Reference proteome</keyword>
<keyword evidence="1" id="KW-0472">Membrane</keyword>
<evidence type="ECO:0000256" key="1">
    <source>
        <dbReference type="SAM" id="Phobius"/>
    </source>
</evidence>
<gene>
    <name evidence="2" type="ORF">JOQ06_026499</name>
</gene>
<organism evidence="2 3">
    <name type="scientific">Pogonophryne albipinna</name>
    <dbReference type="NCBI Taxonomy" id="1090488"/>
    <lineage>
        <taxon>Eukaryota</taxon>
        <taxon>Metazoa</taxon>
        <taxon>Chordata</taxon>
        <taxon>Craniata</taxon>
        <taxon>Vertebrata</taxon>
        <taxon>Euteleostomi</taxon>
        <taxon>Actinopterygii</taxon>
        <taxon>Neopterygii</taxon>
        <taxon>Teleostei</taxon>
        <taxon>Neoteleostei</taxon>
        <taxon>Acanthomorphata</taxon>
        <taxon>Eupercaria</taxon>
        <taxon>Perciformes</taxon>
        <taxon>Notothenioidei</taxon>
        <taxon>Pogonophryne</taxon>
    </lineage>
</organism>
<dbReference type="EMBL" id="JAPTMU010000007">
    <property type="protein sequence ID" value="KAJ4940190.1"/>
    <property type="molecule type" value="Genomic_DNA"/>
</dbReference>